<dbReference type="Proteomes" id="UP000644147">
    <property type="component" value="Unassembled WGS sequence"/>
</dbReference>
<dbReference type="EMBL" id="JAEHFX010000002">
    <property type="protein sequence ID" value="MBK0402433.1"/>
    <property type="molecule type" value="Genomic_DNA"/>
</dbReference>
<name>A0ABS1BZ36_9BACT</name>
<evidence type="ECO:0000256" key="1">
    <source>
        <dbReference type="SAM" id="SignalP"/>
    </source>
</evidence>
<evidence type="ECO:0000313" key="3">
    <source>
        <dbReference type="Proteomes" id="UP000644147"/>
    </source>
</evidence>
<reference evidence="2 3" key="1">
    <citation type="submission" date="2020-12" db="EMBL/GenBank/DDBJ databases">
        <title>Bacterial novel species Adhaeribacter sp. BT258 isolated from soil.</title>
        <authorList>
            <person name="Jung H.-Y."/>
        </authorList>
    </citation>
    <scope>NUCLEOTIDE SEQUENCE [LARGE SCALE GENOMIC DNA]</scope>
    <source>
        <strain evidence="2 3">BT258</strain>
    </source>
</reference>
<dbReference type="RefSeq" id="WP_200505178.1">
    <property type="nucleotide sequence ID" value="NZ_JAEHFX010000002.1"/>
</dbReference>
<sequence>MKTFIKYCLLLFIANASFGAYAQDSHTSDTDRKWYIPDHAVAQFAGNIGLISAGVGYSYLHDKVQTDIMYGFVPAFESNTSIHILTAKTAWHPWSVDLEKGYLLEPLRLGTGISYSYGPQFFTSLPKRYPDKYYWWASSLRFTPFIGTAISKKIGRDATMIKRVQLYGELGTTDLDVVSKFGNKHLPIWDILNLAFGTKFIF</sequence>
<protein>
    <recommendedName>
        <fullName evidence="4">Outer membrane protein beta-barrel domain-containing protein</fullName>
    </recommendedName>
</protein>
<proteinExistence type="predicted"/>
<feature type="chain" id="PRO_5045637402" description="Outer membrane protein beta-barrel domain-containing protein" evidence="1">
    <location>
        <begin position="23"/>
        <end position="202"/>
    </location>
</feature>
<comment type="caution">
    <text evidence="2">The sequence shown here is derived from an EMBL/GenBank/DDBJ whole genome shotgun (WGS) entry which is preliminary data.</text>
</comment>
<organism evidence="2 3">
    <name type="scientific">Adhaeribacter terrigena</name>
    <dbReference type="NCBI Taxonomy" id="2793070"/>
    <lineage>
        <taxon>Bacteria</taxon>
        <taxon>Pseudomonadati</taxon>
        <taxon>Bacteroidota</taxon>
        <taxon>Cytophagia</taxon>
        <taxon>Cytophagales</taxon>
        <taxon>Hymenobacteraceae</taxon>
        <taxon>Adhaeribacter</taxon>
    </lineage>
</organism>
<keyword evidence="1" id="KW-0732">Signal</keyword>
<feature type="signal peptide" evidence="1">
    <location>
        <begin position="1"/>
        <end position="22"/>
    </location>
</feature>
<gene>
    <name evidence="2" type="ORF">I5M27_05515</name>
</gene>
<evidence type="ECO:0008006" key="4">
    <source>
        <dbReference type="Google" id="ProtNLM"/>
    </source>
</evidence>
<evidence type="ECO:0000313" key="2">
    <source>
        <dbReference type="EMBL" id="MBK0402433.1"/>
    </source>
</evidence>
<accession>A0ABS1BZ36</accession>
<keyword evidence="3" id="KW-1185">Reference proteome</keyword>